<dbReference type="PANTHER" id="PTHR16861">
    <property type="entry name" value="GLYCOPROTEIN 38"/>
    <property type="match status" value="1"/>
</dbReference>
<keyword evidence="2" id="KW-0472">Membrane</keyword>
<evidence type="ECO:0000259" key="3">
    <source>
        <dbReference type="Pfam" id="PF00026"/>
    </source>
</evidence>
<keyword evidence="2" id="KW-0812">Transmembrane</keyword>
<dbReference type="Gene3D" id="2.40.70.10">
    <property type="entry name" value="Acid Proteases"/>
    <property type="match status" value="2"/>
</dbReference>
<dbReference type="InterPro" id="IPR033121">
    <property type="entry name" value="PEPTIDASE_A1"/>
</dbReference>
<dbReference type="CDD" id="cd12087">
    <property type="entry name" value="TM_EGFR-like"/>
    <property type="match status" value="1"/>
</dbReference>
<organism evidence="4 5">
    <name type="scientific">Acrodontium crateriforme</name>
    <dbReference type="NCBI Taxonomy" id="150365"/>
    <lineage>
        <taxon>Eukaryota</taxon>
        <taxon>Fungi</taxon>
        <taxon>Dikarya</taxon>
        <taxon>Ascomycota</taxon>
        <taxon>Pezizomycotina</taxon>
        <taxon>Dothideomycetes</taxon>
        <taxon>Dothideomycetidae</taxon>
        <taxon>Mycosphaerellales</taxon>
        <taxon>Teratosphaeriaceae</taxon>
        <taxon>Acrodontium</taxon>
    </lineage>
</organism>
<feature type="compositionally biased region" description="Polar residues" evidence="1">
    <location>
        <begin position="502"/>
        <end position="512"/>
    </location>
</feature>
<dbReference type="AlphaFoldDB" id="A0AAQ3M7X3"/>
<feature type="region of interest" description="Disordered" evidence="1">
    <location>
        <begin position="496"/>
        <end position="608"/>
    </location>
</feature>
<dbReference type="Proteomes" id="UP001303373">
    <property type="component" value="Chromosome 8"/>
</dbReference>
<proteinExistence type="predicted"/>
<accession>A0AAQ3M7X3</accession>
<dbReference type="Pfam" id="PF00026">
    <property type="entry name" value="Asp"/>
    <property type="match status" value="1"/>
</dbReference>
<keyword evidence="5" id="KW-1185">Reference proteome</keyword>
<protein>
    <recommendedName>
        <fullName evidence="3">Peptidase A1 domain-containing protein</fullName>
    </recommendedName>
</protein>
<dbReference type="EMBL" id="CP138587">
    <property type="protein sequence ID" value="WPH02555.1"/>
    <property type="molecule type" value="Genomic_DNA"/>
</dbReference>
<feature type="transmembrane region" description="Helical" evidence="2">
    <location>
        <begin position="452"/>
        <end position="474"/>
    </location>
</feature>
<reference evidence="4 5" key="1">
    <citation type="submission" date="2023-11" db="EMBL/GenBank/DDBJ databases">
        <title>An acidophilic fungus is an integral part of prey digestion in a carnivorous sundew plant.</title>
        <authorList>
            <person name="Tsai I.J."/>
        </authorList>
    </citation>
    <scope>NUCLEOTIDE SEQUENCE [LARGE SCALE GENOMIC DNA]</scope>
    <source>
        <strain evidence="4">169a</strain>
    </source>
</reference>
<evidence type="ECO:0000256" key="2">
    <source>
        <dbReference type="SAM" id="Phobius"/>
    </source>
</evidence>
<name>A0AAQ3M7X3_9PEZI</name>
<keyword evidence="2" id="KW-1133">Transmembrane helix</keyword>
<gene>
    <name evidence="4" type="ORF">R9X50_00542000</name>
</gene>
<evidence type="ECO:0000256" key="1">
    <source>
        <dbReference type="SAM" id="MobiDB-lite"/>
    </source>
</evidence>
<dbReference type="SUPFAM" id="SSF50630">
    <property type="entry name" value="Acid proteases"/>
    <property type="match status" value="1"/>
</dbReference>
<feature type="compositionally biased region" description="Polar residues" evidence="1">
    <location>
        <begin position="533"/>
        <end position="547"/>
    </location>
</feature>
<dbReference type="InterPro" id="IPR021109">
    <property type="entry name" value="Peptidase_aspartic_dom_sf"/>
</dbReference>
<sequence length="608" mass="66054">MPQPYADSRAPRLTTLLFAFVSSSTAFSPSWLLPRNRIAPLEKRTEQIVIPAPINVGPSQYWEGNDGPWSSFPIQVGSFHTDVRVFPSTAGYVTWVIDQDSGCPSGYVSNCIESRGHAIQPNQSLTYIGNSRFDIGIEQNLGLDADGDAFFDDVILGWPGAGVTPRVNHTTLFATVAPYYWIGGFGLRPTPANFTTQTSPQPSFMEQLRTTNQTPSVSYGYTAGNQYRLNKVFGSLVLGGYDQNRFQPTNLTHAFYGDISRDLLVNVQSITTDKGSPSNLLPDGSITMFLDSTVPMIYLPESACKAFEQAFGLTFDDNSNRYLVNSTLHTTLQQTNPSVTFTIGNQTTGGDTVEIVLPYGAFDLEIGFPQVANQTNYFPLARAANDTQYTLGRTFFQEAYVIVDYDRSNFTVAPCIWDNNKVNVADIKTILDPAYEKLLSGGNSSSGISAGAIAGIVVGVVALILIIVVALFLVRRKKQIKQKRVAELEAKEAGGIGKEGSIDTSSDSNRPKISQPIGGELGGDGAIHEADPTTRSLPQELGSQLQDPSKHGFSEMDGGEAYGTGKGWAQEMEGADHPIYEMPGSDVHELPVPINTNDYKPPRPPAQQ</sequence>
<evidence type="ECO:0000313" key="4">
    <source>
        <dbReference type="EMBL" id="WPH02555.1"/>
    </source>
</evidence>
<dbReference type="PANTHER" id="PTHR16861:SF4">
    <property type="entry name" value="SH3 DOMAIN PROTEIN (AFU_ORTHOLOGUE AFUA_1G13610)"/>
    <property type="match status" value="1"/>
</dbReference>
<feature type="domain" description="Peptidase A1" evidence="3">
    <location>
        <begin position="230"/>
        <end position="414"/>
    </location>
</feature>
<evidence type="ECO:0000313" key="5">
    <source>
        <dbReference type="Proteomes" id="UP001303373"/>
    </source>
</evidence>